<sequence>MSNLKYSYQTNMWGLMVQYPKLNNWNEWYQKDFSNAVYYLDWDQILKYHVGAGFKGIELMFHMEPYIDQFFGHAKNFSDFAKERGIEEVTGTFAIAFNSQDKSMHESALKSLQGIIDFTANLGGKRINIMPAGGYYGLGPLSKDQVTAAASFMNEFGKRCSEKDIIPCVHTEFWGSINKNELYSYIEQLDQRYVGFCLDTAQVLIMGYDPVKFYDDYHEFVKYFHLKDTTFAYAPDELRLKAGAEFQDGGDRWFWELGSGQVDFVGLWKLLKKHRYKGWIGLETDGTPDPMATMLLSKYYINHVLSPIYE</sequence>
<dbReference type="InterPro" id="IPR050312">
    <property type="entry name" value="IolE/XylAMocC-like"/>
</dbReference>
<keyword evidence="3" id="KW-1185">Reference proteome</keyword>
<protein>
    <submittedName>
        <fullName evidence="2">Inosose dehydratase</fullName>
    </submittedName>
</protein>
<dbReference type="Gene3D" id="3.20.20.150">
    <property type="entry name" value="Divalent-metal-dependent TIM barrel enzymes"/>
    <property type="match status" value="1"/>
</dbReference>
<evidence type="ECO:0000259" key="1">
    <source>
        <dbReference type="Pfam" id="PF01261"/>
    </source>
</evidence>
<dbReference type="PANTHER" id="PTHR12110:SF41">
    <property type="entry name" value="INOSOSE DEHYDRATASE"/>
    <property type="match status" value="1"/>
</dbReference>
<dbReference type="SUPFAM" id="SSF51658">
    <property type="entry name" value="Xylose isomerase-like"/>
    <property type="match status" value="1"/>
</dbReference>
<dbReference type="Pfam" id="PF01261">
    <property type="entry name" value="AP_endonuc_2"/>
    <property type="match status" value="1"/>
</dbReference>
<gene>
    <name evidence="2" type="ORF">DFR58_11219</name>
</gene>
<dbReference type="InterPro" id="IPR036237">
    <property type="entry name" value="Xyl_isomerase-like_sf"/>
</dbReference>
<dbReference type="AlphaFoldDB" id="A0A369B5Z3"/>
<comment type="caution">
    <text evidence="2">The sequence shown here is derived from an EMBL/GenBank/DDBJ whole genome shotgun (WGS) entry which is preliminary data.</text>
</comment>
<feature type="domain" description="Xylose isomerase-like TIM barrel" evidence="1">
    <location>
        <begin position="52"/>
        <end position="286"/>
    </location>
</feature>
<accession>A0A369B5Z3</accession>
<organism evidence="2 3">
    <name type="scientific">Anaerobacterium chartisolvens</name>
    <dbReference type="NCBI Taxonomy" id="1297424"/>
    <lineage>
        <taxon>Bacteria</taxon>
        <taxon>Bacillati</taxon>
        <taxon>Bacillota</taxon>
        <taxon>Clostridia</taxon>
        <taxon>Eubacteriales</taxon>
        <taxon>Oscillospiraceae</taxon>
        <taxon>Anaerobacterium</taxon>
    </lineage>
</organism>
<reference evidence="2 3" key="1">
    <citation type="submission" date="2018-07" db="EMBL/GenBank/DDBJ databases">
        <title>Genomic Encyclopedia of Type Strains, Phase IV (KMG-IV): sequencing the most valuable type-strain genomes for metagenomic binning, comparative biology and taxonomic classification.</title>
        <authorList>
            <person name="Goeker M."/>
        </authorList>
    </citation>
    <scope>NUCLEOTIDE SEQUENCE [LARGE SCALE GENOMIC DNA]</scope>
    <source>
        <strain evidence="2 3">DSM 27016</strain>
    </source>
</reference>
<dbReference type="PANTHER" id="PTHR12110">
    <property type="entry name" value="HYDROXYPYRUVATE ISOMERASE"/>
    <property type="match status" value="1"/>
</dbReference>
<dbReference type="Proteomes" id="UP000253034">
    <property type="component" value="Unassembled WGS sequence"/>
</dbReference>
<name>A0A369B5Z3_9FIRM</name>
<proteinExistence type="predicted"/>
<dbReference type="EMBL" id="QPJT01000012">
    <property type="protein sequence ID" value="RCX16038.1"/>
    <property type="molecule type" value="Genomic_DNA"/>
</dbReference>
<dbReference type="InterPro" id="IPR013022">
    <property type="entry name" value="Xyl_isomerase-like_TIM-brl"/>
</dbReference>
<evidence type="ECO:0000313" key="2">
    <source>
        <dbReference type="EMBL" id="RCX16038.1"/>
    </source>
</evidence>
<dbReference type="RefSeq" id="WP_242987570.1">
    <property type="nucleotide sequence ID" value="NZ_QPJT01000012.1"/>
</dbReference>
<evidence type="ECO:0000313" key="3">
    <source>
        <dbReference type="Proteomes" id="UP000253034"/>
    </source>
</evidence>